<proteinExistence type="predicted"/>
<evidence type="ECO:0000256" key="1">
    <source>
        <dbReference type="SAM" id="Phobius"/>
    </source>
</evidence>
<name>N6X047_9GAMM</name>
<feature type="transmembrane region" description="Helical" evidence="1">
    <location>
        <begin position="89"/>
        <end position="107"/>
    </location>
</feature>
<comment type="caution">
    <text evidence="2">The sequence shown here is derived from an EMBL/GenBank/DDBJ whole genome shotgun (WGS) entry which is preliminary data.</text>
</comment>
<evidence type="ECO:0000313" key="3">
    <source>
        <dbReference type="Proteomes" id="UP000013165"/>
    </source>
</evidence>
<keyword evidence="1" id="KW-1133">Transmembrane helix</keyword>
<keyword evidence="3" id="KW-1185">Reference proteome</keyword>
<organism evidence="2 3">
    <name type="scientific">Marinobacter nanhaiticus D15-8W</name>
    <dbReference type="NCBI Taxonomy" id="626887"/>
    <lineage>
        <taxon>Bacteria</taxon>
        <taxon>Pseudomonadati</taxon>
        <taxon>Pseudomonadota</taxon>
        <taxon>Gammaproteobacteria</taxon>
        <taxon>Pseudomonadales</taxon>
        <taxon>Marinobacteraceae</taxon>
        <taxon>Marinobacter</taxon>
    </lineage>
</organism>
<feature type="transmembrane region" description="Helical" evidence="1">
    <location>
        <begin position="12"/>
        <end position="36"/>
    </location>
</feature>
<dbReference type="HOGENOM" id="CLU_2046889_0_0_6"/>
<evidence type="ECO:0000313" key="2">
    <source>
        <dbReference type="EMBL" id="ENO17161.1"/>
    </source>
</evidence>
<dbReference type="Proteomes" id="UP000013165">
    <property type="component" value="Unassembled WGS sequence"/>
</dbReference>
<keyword evidence="1" id="KW-0472">Membrane</keyword>
<reference evidence="2 3" key="1">
    <citation type="journal article" date="2013" name="Genome Announc.">
        <title>Genome Sequence of the Polycyclic Aromatic Hydrocarbon-Degrading Bacterium Strain Marinobacter nanhaiticus D15-8WT.</title>
        <authorList>
            <person name="Cui Z."/>
            <person name="Gao W."/>
            <person name="Li Q."/>
            <person name="Xu G."/>
            <person name="Zheng L."/>
        </authorList>
    </citation>
    <scope>NUCLEOTIDE SEQUENCE [LARGE SCALE GENOMIC DNA]</scope>
    <source>
        <strain evidence="2 3">D15-8W</strain>
    </source>
</reference>
<dbReference type="AlphaFoldDB" id="N6X047"/>
<dbReference type="EMBL" id="APLQ01000005">
    <property type="protein sequence ID" value="ENO17161.1"/>
    <property type="molecule type" value="Genomic_DNA"/>
</dbReference>
<gene>
    <name evidence="2" type="ORF">J057_00809</name>
</gene>
<protein>
    <submittedName>
        <fullName evidence="2">Uncharacterized protein</fullName>
    </submittedName>
</protein>
<keyword evidence="1" id="KW-0812">Transmembrane</keyword>
<feature type="transmembrane region" description="Helical" evidence="1">
    <location>
        <begin position="57"/>
        <end position="77"/>
    </location>
</feature>
<accession>N6X047</accession>
<dbReference type="PATRIC" id="fig|626887.3.peg.149"/>
<sequence>MISCDLMGAGLIYMVLLLSTLHSYDILYFSIWAMVLARGWTWLYQYRLPPKDCPHKLVYFLVDCIGFEIVLIILFFLSAKWLLNTNLSTAIVVGLLTALFHVAYTFVTDPIIGLADKHEP</sequence>